<comment type="caution">
    <text evidence="2">The sequence shown here is derived from an EMBL/GenBank/DDBJ whole genome shotgun (WGS) entry which is preliminary data.</text>
</comment>
<name>A0ABV6L264_9SPHI</name>
<sequence length="177" mass="20426">MKPSLLLIALLCALFTGCKNNAATNQQKTDSTAKLDFPFKPRYDIHWEKGDEKNALIVLNCLKKYIAGDVKGAAENFADTVSFIGDNFYFNGKRDSLVNILARVRGDMVTVTKEFDSWMTTYYPDKKDTWVTLWYIEKWTDKKGKKDSLYYVDDVLLKNGKILVYDEKIRHFPTPTK</sequence>
<evidence type="ECO:0000313" key="3">
    <source>
        <dbReference type="Proteomes" id="UP001589828"/>
    </source>
</evidence>
<gene>
    <name evidence="2" type="ORF">ACFFGT_04520</name>
</gene>
<evidence type="ECO:0008006" key="4">
    <source>
        <dbReference type="Google" id="ProtNLM"/>
    </source>
</evidence>
<accession>A0ABV6L264</accession>
<proteinExistence type="predicted"/>
<dbReference type="EMBL" id="JBHLTS010000014">
    <property type="protein sequence ID" value="MFC0513447.1"/>
    <property type="molecule type" value="Genomic_DNA"/>
</dbReference>
<reference evidence="2 3" key="1">
    <citation type="submission" date="2024-09" db="EMBL/GenBank/DDBJ databases">
        <authorList>
            <person name="Sun Q."/>
            <person name="Mori K."/>
        </authorList>
    </citation>
    <scope>NUCLEOTIDE SEQUENCE [LARGE SCALE GENOMIC DNA]</scope>
    <source>
        <strain evidence="2 3">NCAIM B.02415</strain>
    </source>
</reference>
<keyword evidence="1" id="KW-0732">Signal</keyword>
<keyword evidence="3" id="KW-1185">Reference proteome</keyword>
<evidence type="ECO:0000256" key="1">
    <source>
        <dbReference type="SAM" id="SignalP"/>
    </source>
</evidence>
<organism evidence="2 3">
    <name type="scientific">Mucilaginibacter angelicae</name>
    <dbReference type="NCBI Taxonomy" id="869718"/>
    <lineage>
        <taxon>Bacteria</taxon>
        <taxon>Pseudomonadati</taxon>
        <taxon>Bacteroidota</taxon>
        <taxon>Sphingobacteriia</taxon>
        <taxon>Sphingobacteriales</taxon>
        <taxon>Sphingobacteriaceae</taxon>
        <taxon>Mucilaginibacter</taxon>
    </lineage>
</organism>
<feature type="chain" id="PRO_5047223910" description="SnoaL-like domain-containing protein" evidence="1">
    <location>
        <begin position="23"/>
        <end position="177"/>
    </location>
</feature>
<protein>
    <recommendedName>
        <fullName evidence="4">SnoaL-like domain-containing protein</fullName>
    </recommendedName>
</protein>
<dbReference type="PROSITE" id="PS51257">
    <property type="entry name" value="PROKAR_LIPOPROTEIN"/>
    <property type="match status" value="1"/>
</dbReference>
<dbReference type="RefSeq" id="WP_377021315.1">
    <property type="nucleotide sequence ID" value="NZ_JBHLTS010000014.1"/>
</dbReference>
<feature type="signal peptide" evidence="1">
    <location>
        <begin position="1"/>
        <end position="22"/>
    </location>
</feature>
<dbReference type="Proteomes" id="UP001589828">
    <property type="component" value="Unassembled WGS sequence"/>
</dbReference>
<evidence type="ECO:0000313" key="2">
    <source>
        <dbReference type="EMBL" id="MFC0513447.1"/>
    </source>
</evidence>